<evidence type="ECO:0000313" key="3">
    <source>
        <dbReference type="EMBL" id="SJM69737.1"/>
    </source>
</evidence>
<feature type="region of interest" description="Disordered" evidence="1">
    <location>
        <begin position="1"/>
        <end position="98"/>
    </location>
</feature>
<keyword evidence="2" id="KW-0812">Transmembrane</keyword>
<keyword evidence="4" id="KW-1185">Reference proteome</keyword>
<dbReference type="AlphaFoldDB" id="A0A1R4GNJ0"/>
<dbReference type="RefSeq" id="WP_086993058.1">
    <property type="nucleotide sequence ID" value="NZ_FUHU01000047.1"/>
</dbReference>
<sequence>MTPTEPTQPPVSPTPNERGSAANGAAADTPVAHPVTDARQATSASAVPQDQAQVPAAKTAPGEKRPSETDKPAKAEKPAKPPKQLTPEQQATQRRRRGALASGALSMPIIALGVTLMAVPLGIWYVSTVFKTVIVVITNMVTGEREAKSVNGALNNVDPGAMSSISVALIIVGAVLSIAALLVSYFMLRATKVEKPMLVTIFSVPLASVVSAVVIASIGALSGLIFKDTTHTVSGILGNAALGIAGFALAAVAVSIVIGGAVWWWVAHIFRNVSAEGSQKKH</sequence>
<feature type="transmembrane region" description="Helical" evidence="2">
    <location>
        <begin position="198"/>
        <end position="221"/>
    </location>
</feature>
<accession>A0A1R4GNJ0</accession>
<feature type="transmembrane region" description="Helical" evidence="2">
    <location>
        <begin position="165"/>
        <end position="186"/>
    </location>
</feature>
<feature type="compositionally biased region" description="Low complexity" evidence="1">
    <location>
        <begin position="43"/>
        <end position="57"/>
    </location>
</feature>
<name>A0A1R4GNJ0_9MICO</name>
<evidence type="ECO:0000256" key="1">
    <source>
        <dbReference type="SAM" id="MobiDB-lite"/>
    </source>
</evidence>
<feature type="compositionally biased region" description="Basic and acidic residues" evidence="1">
    <location>
        <begin position="61"/>
        <end position="79"/>
    </location>
</feature>
<organism evidence="3 4">
    <name type="scientific">Agrococcus casei LMG 22410</name>
    <dbReference type="NCBI Taxonomy" id="1255656"/>
    <lineage>
        <taxon>Bacteria</taxon>
        <taxon>Bacillati</taxon>
        <taxon>Actinomycetota</taxon>
        <taxon>Actinomycetes</taxon>
        <taxon>Micrococcales</taxon>
        <taxon>Microbacteriaceae</taxon>
        <taxon>Agrococcus</taxon>
    </lineage>
</organism>
<gene>
    <name evidence="3" type="ORF">CZ674_13430</name>
</gene>
<evidence type="ECO:0000313" key="4">
    <source>
        <dbReference type="Proteomes" id="UP000195787"/>
    </source>
</evidence>
<protein>
    <submittedName>
        <fullName evidence="3">Uncharacterized protein</fullName>
    </submittedName>
</protein>
<feature type="transmembrane region" description="Helical" evidence="2">
    <location>
        <begin position="241"/>
        <end position="266"/>
    </location>
</feature>
<dbReference type="Proteomes" id="UP000195787">
    <property type="component" value="Unassembled WGS sequence"/>
</dbReference>
<reference evidence="3 4" key="1">
    <citation type="submission" date="2017-02" db="EMBL/GenBank/DDBJ databases">
        <authorList>
            <person name="Peterson S.W."/>
        </authorList>
    </citation>
    <scope>NUCLEOTIDE SEQUENCE [LARGE SCALE GENOMIC DNA]</scope>
    <source>
        <strain evidence="3 4">LMG 22410</strain>
    </source>
</reference>
<keyword evidence="2" id="KW-1133">Transmembrane helix</keyword>
<dbReference type="GeneID" id="303174211"/>
<feature type="compositionally biased region" description="Pro residues" evidence="1">
    <location>
        <begin position="1"/>
        <end position="13"/>
    </location>
</feature>
<dbReference type="OrthoDB" id="5112462at2"/>
<evidence type="ECO:0000256" key="2">
    <source>
        <dbReference type="SAM" id="Phobius"/>
    </source>
</evidence>
<dbReference type="EMBL" id="FUHU01000047">
    <property type="protein sequence ID" value="SJM69737.1"/>
    <property type="molecule type" value="Genomic_DNA"/>
</dbReference>
<proteinExistence type="predicted"/>
<keyword evidence="2" id="KW-0472">Membrane</keyword>
<feature type="transmembrane region" description="Helical" evidence="2">
    <location>
        <begin position="104"/>
        <end position="126"/>
    </location>
</feature>